<evidence type="ECO:0000256" key="3">
    <source>
        <dbReference type="ARBA" id="ARBA00023054"/>
    </source>
</evidence>
<keyword evidence="4" id="KW-0206">Cytoskeleton</keyword>
<keyword evidence="2" id="KW-0963">Cytoplasm</keyword>
<dbReference type="OMA" id="EVDHMTR"/>
<accession>A0A3Q2WXM8</accession>
<sequence length="557" mass="62309">MEDFRRIYLRLCKEGGVEPQEGVVAQLQESRSAQGSRLDLSGQSLSADTCSVLAKAFHKDIVFTEVSLSDCMLSEEGALCFYCSQGNNLRSSGAEVLGQLLAQNKTLRRLVLEWNALGVWDEAFSLFCSGLVSNCALTQLDLRNNQINHHGASVLALALKRNSTLEVLDLRWNNIGLLGGRSMLEALQNNKSIVQLEMAGNNIPSDTLKALEQATGHNSDRRSTLRESRSRTQVLSKEIQTLKEEKGRQVTSHSRTADTTGQSTSSQIGQLQEALNERKSAVNSLTAKLQMTEAALALSEQKNQNMGELLSRLKAEKEGQREQHSKERKKEHEVQSDGSFTFKCRSVPPIESSHSCCGQVLAEHPHLKQKTLHSISFCVDSSEQQEHVSSLEEKLRSVRSSLQEVQLHCSQQKQTISELQAKNSQQSIEMDGLRRRIEELQQELCCKDQEKVAEVSRVRVELQEQIGHLQAERTAQGALKEKISALERELKVLSSNHREALLDKESEMSSMLEKLRLKEAEIHRIREDEANRASYLQSAVLSYIHGSPLGHHSSLQK</sequence>
<evidence type="ECO:0000256" key="2">
    <source>
        <dbReference type="ARBA" id="ARBA00022490"/>
    </source>
</evidence>
<evidence type="ECO:0000256" key="4">
    <source>
        <dbReference type="ARBA" id="ARBA00023212"/>
    </source>
</evidence>
<dbReference type="InterPro" id="IPR001611">
    <property type="entry name" value="Leu-rich_rpt"/>
</dbReference>
<dbReference type="InterPro" id="IPR052116">
    <property type="entry name" value="Centro_Cilium_Assembly"/>
</dbReference>
<evidence type="ECO:0000256" key="6">
    <source>
        <dbReference type="SAM" id="MobiDB-lite"/>
    </source>
</evidence>
<dbReference type="GO" id="GO:0005813">
    <property type="term" value="C:centrosome"/>
    <property type="evidence" value="ECO:0007669"/>
    <property type="project" value="UniProtKB-SubCell"/>
</dbReference>
<feature type="compositionally biased region" description="Polar residues" evidence="6">
    <location>
        <begin position="249"/>
        <end position="270"/>
    </location>
</feature>
<keyword evidence="3 5" id="KW-0175">Coiled coil</keyword>
<name>A0A3Q2WXM8_HAPBU</name>
<comment type="subcellular location">
    <subcellularLocation>
        <location evidence="1">Cytoplasm</location>
        <location evidence="1">Cytoskeleton</location>
        <location evidence="1">Microtubule organizing center</location>
        <location evidence="1">Centrosome</location>
    </subcellularLocation>
</comment>
<dbReference type="GeneTree" id="ENSGT00940000154003"/>
<evidence type="ECO:0000313" key="7">
    <source>
        <dbReference type="Ensembl" id="ENSHBUP00000031247.1"/>
    </source>
</evidence>
<dbReference type="SUPFAM" id="SSF52047">
    <property type="entry name" value="RNI-like"/>
    <property type="match status" value="1"/>
</dbReference>
<proteinExistence type="predicted"/>
<reference evidence="7" key="2">
    <citation type="submission" date="2025-09" db="UniProtKB">
        <authorList>
            <consortium name="Ensembl"/>
        </authorList>
    </citation>
    <scope>IDENTIFICATION</scope>
</reference>
<dbReference type="STRING" id="8153.ENSHBUP00000031247"/>
<keyword evidence="8" id="KW-1185">Reference proteome</keyword>
<evidence type="ECO:0000313" key="8">
    <source>
        <dbReference type="Proteomes" id="UP000264840"/>
    </source>
</evidence>
<feature type="compositionally biased region" description="Basic and acidic residues" evidence="6">
    <location>
        <begin position="218"/>
        <end position="230"/>
    </location>
</feature>
<feature type="region of interest" description="Disordered" evidence="6">
    <location>
        <begin position="315"/>
        <end position="334"/>
    </location>
</feature>
<organism evidence="7 8">
    <name type="scientific">Haplochromis burtoni</name>
    <name type="common">Burton's mouthbrooder</name>
    <name type="synonym">Chromis burtoni</name>
    <dbReference type="NCBI Taxonomy" id="8153"/>
    <lineage>
        <taxon>Eukaryota</taxon>
        <taxon>Metazoa</taxon>
        <taxon>Chordata</taxon>
        <taxon>Craniata</taxon>
        <taxon>Vertebrata</taxon>
        <taxon>Euteleostomi</taxon>
        <taxon>Actinopterygii</taxon>
        <taxon>Neopterygii</taxon>
        <taxon>Teleostei</taxon>
        <taxon>Neoteleostei</taxon>
        <taxon>Acanthomorphata</taxon>
        <taxon>Ovalentaria</taxon>
        <taxon>Cichlomorphae</taxon>
        <taxon>Cichliformes</taxon>
        <taxon>Cichlidae</taxon>
        <taxon>African cichlids</taxon>
        <taxon>Pseudocrenilabrinae</taxon>
        <taxon>Haplochromini</taxon>
        <taxon>Haplochromis</taxon>
    </lineage>
</organism>
<dbReference type="Pfam" id="PF13516">
    <property type="entry name" value="LRR_6"/>
    <property type="match status" value="2"/>
</dbReference>
<feature type="coiled-coil region" evidence="5">
    <location>
        <begin position="402"/>
        <end position="503"/>
    </location>
</feature>
<feature type="region of interest" description="Disordered" evidence="6">
    <location>
        <begin position="242"/>
        <end position="274"/>
    </location>
</feature>
<dbReference type="AlphaFoldDB" id="A0A3Q2WXM8"/>
<dbReference type="InterPro" id="IPR032675">
    <property type="entry name" value="LRR_dom_sf"/>
</dbReference>
<dbReference type="PANTHER" id="PTHR23170:SF3">
    <property type="entry name" value="LEUCINE-RICH REPEAT-CONTAINING PROTEIN 45"/>
    <property type="match status" value="1"/>
</dbReference>
<dbReference type="SMART" id="SM00368">
    <property type="entry name" value="LRR_RI"/>
    <property type="match status" value="3"/>
</dbReference>
<dbReference type="PANTHER" id="PTHR23170">
    <property type="entry name" value="NY-REN-58 ANTIGEN"/>
    <property type="match status" value="1"/>
</dbReference>
<dbReference type="Proteomes" id="UP000264840">
    <property type="component" value="Unplaced"/>
</dbReference>
<evidence type="ECO:0000256" key="1">
    <source>
        <dbReference type="ARBA" id="ARBA00004300"/>
    </source>
</evidence>
<dbReference type="Gene3D" id="3.80.10.10">
    <property type="entry name" value="Ribonuclease Inhibitor"/>
    <property type="match status" value="2"/>
</dbReference>
<dbReference type="GO" id="GO:0005886">
    <property type="term" value="C:plasma membrane"/>
    <property type="evidence" value="ECO:0007669"/>
    <property type="project" value="TreeGrafter"/>
</dbReference>
<feature type="region of interest" description="Disordered" evidence="6">
    <location>
        <begin position="215"/>
        <end position="234"/>
    </location>
</feature>
<dbReference type="Ensembl" id="ENSHBUT00000033576.1">
    <property type="protein sequence ID" value="ENSHBUP00000031247.1"/>
    <property type="gene ID" value="ENSHBUG00000016819.1"/>
</dbReference>
<reference evidence="7" key="1">
    <citation type="submission" date="2025-08" db="UniProtKB">
        <authorList>
            <consortium name="Ensembl"/>
        </authorList>
    </citation>
    <scope>IDENTIFICATION</scope>
</reference>
<evidence type="ECO:0000256" key="5">
    <source>
        <dbReference type="SAM" id="Coils"/>
    </source>
</evidence>
<protein>
    <submittedName>
        <fullName evidence="7">Leucine rich repeat containing 45</fullName>
    </submittedName>
</protein>